<evidence type="ECO:0000313" key="2">
    <source>
        <dbReference type="Proteomes" id="UP000314294"/>
    </source>
</evidence>
<protein>
    <submittedName>
        <fullName evidence="1">Uncharacterized protein</fullName>
    </submittedName>
</protein>
<dbReference type="EMBL" id="SRLO01001163">
    <property type="protein sequence ID" value="TNN40739.1"/>
    <property type="molecule type" value="Genomic_DNA"/>
</dbReference>
<sequence>MNGDGVHGGYGVLHGCHGHVSGLFLFKLTGGGRQQSRESCPLNITEHAGSCWAPQPGRGGPPAWSGKPWVVTVVTVYDIGTDPGGNMIFHKGRLALFPGALLWFSYLVV</sequence>
<comment type="caution">
    <text evidence="1">The sequence shown here is derived from an EMBL/GenBank/DDBJ whole genome shotgun (WGS) entry which is preliminary data.</text>
</comment>
<accession>A0A4Z2FHU8</accession>
<dbReference type="Proteomes" id="UP000314294">
    <property type="component" value="Unassembled WGS sequence"/>
</dbReference>
<name>A0A4Z2FHU8_9TELE</name>
<gene>
    <name evidence="1" type="ORF">EYF80_049086</name>
</gene>
<keyword evidence="2" id="KW-1185">Reference proteome</keyword>
<proteinExistence type="predicted"/>
<reference evidence="1 2" key="1">
    <citation type="submission" date="2019-03" db="EMBL/GenBank/DDBJ databases">
        <title>First draft genome of Liparis tanakae, snailfish: a comprehensive survey of snailfish specific genes.</title>
        <authorList>
            <person name="Kim W."/>
            <person name="Song I."/>
            <person name="Jeong J.-H."/>
            <person name="Kim D."/>
            <person name="Kim S."/>
            <person name="Ryu S."/>
            <person name="Song J.Y."/>
            <person name="Lee S.K."/>
        </authorList>
    </citation>
    <scope>NUCLEOTIDE SEQUENCE [LARGE SCALE GENOMIC DNA]</scope>
    <source>
        <tissue evidence="1">Muscle</tissue>
    </source>
</reference>
<dbReference type="AlphaFoldDB" id="A0A4Z2FHU8"/>
<organism evidence="1 2">
    <name type="scientific">Liparis tanakae</name>
    <name type="common">Tanaka's snailfish</name>
    <dbReference type="NCBI Taxonomy" id="230148"/>
    <lineage>
        <taxon>Eukaryota</taxon>
        <taxon>Metazoa</taxon>
        <taxon>Chordata</taxon>
        <taxon>Craniata</taxon>
        <taxon>Vertebrata</taxon>
        <taxon>Euteleostomi</taxon>
        <taxon>Actinopterygii</taxon>
        <taxon>Neopterygii</taxon>
        <taxon>Teleostei</taxon>
        <taxon>Neoteleostei</taxon>
        <taxon>Acanthomorphata</taxon>
        <taxon>Eupercaria</taxon>
        <taxon>Perciformes</taxon>
        <taxon>Cottioidei</taxon>
        <taxon>Cottales</taxon>
        <taxon>Liparidae</taxon>
        <taxon>Liparis</taxon>
    </lineage>
</organism>
<evidence type="ECO:0000313" key="1">
    <source>
        <dbReference type="EMBL" id="TNN40739.1"/>
    </source>
</evidence>